<reference evidence="2 3" key="1">
    <citation type="submission" date="2024-09" db="EMBL/GenBank/DDBJ databases">
        <title>Chromosome-scale assembly of Riccia sorocarpa.</title>
        <authorList>
            <person name="Paukszto L."/>
        </authorList>
    </citation>
    <scope>NUCLEOTIDE SEQUENCE [LARGE SCALE GENOMIC DNA]</scope>
    <source>
        <strain evidence="2">LP-2024</strain>
        <tissue evidence="2">Aerial parts of the thallus</tissue>
    </source>
</reference>
<accession>A0ABD3H5N0</accession>
<keyword evidence="3" id="KW-1185">Reference proteome</keyword>
<gene>
    <name evidence="2" type="ORF">R1sor_009192</name>
</gene>
<evidence type="ECO:0000313" key="2">
    <source>
        <dbReference type="EMBL" id="KAL3686618.1"/>
    </source>
</evidence>
<dbReference type="Proteomes" id="UP001633002">
    <property type="component" value="Unassembled WGS sequence"/>
</dbReference>
<evidence type="ECO:0000256" key="1">
    <source>
        <dbReference type="SAM" id="Coils"/>
    </source>
</evidence>
<dbReference type="AlphaFoldDB" id="A0ABD3H5N0"/>
<keyword evidence="1" id="KW-0175">Coiled coil</keyword>
<feature type="coiled-coil region" evidence="1">
    <location>
        <begin position="27"/>
        <end position="61"/>
    </location>
</feature>
<comment type="caution">
    <text evidence="2">The sequence shown here is derived from an EMBL/GenBank/DDBJ whole genome shotgun (WGS) entry which is preliminary data.</text>
</comment>
<proteinExistence type="predicted"/>
<evidence type="ECO:0000313" key="3">
    <source>
        <dbReference type="Proteomes" id="UP001633002"/>
    </source>
</evidence>
<protein>
    <submittedName>
        <fullName evidence="2">Uncharacterized protein</fullName>
    </submittedName>
</protein>
<organism evidence="2 3">
    <name type="scientific">Riccia sorocarpa</name>
    <dbReference type="NCBI Taxonomy" id="122646"/>
    <lineage>
        <taxon>Eukaryota</taxon>
        <taxon>Viridiplantae</taxon>
        <taxon>Streptophyta</taxon>
        <taxon>Embryophyta</taxon>
        <taxon>Marchantiophyta</taxon>
        <taxon>Marchantiopsida</taxon>
        <taxon>Marchantiidae</taxon>
        <taxon>Marchantiales</taxon>
        <taxon>Ricciaceae</taxon>
        <taxon>Riccia</taxon>
    </lineage>
</organism>
<sequence length="113" mass="12816">MDEENNLSGNERCSPDGDLAGRIKERLTHLELDNKYLEARMKLLENDGRNYRLKIDELRAELRERTETLVACSVRISSVAAKKTVLSASGVRWQTIPLPGLQIVPGHVRLQFT</sequence>
<dbReference type="EMBL" id="JBJQOH010000005">
    <property type="protein sequence ID" value="KAL3686618.1"/>
    <property type="molecule type" value="Genomic_DNA"/>
</dbReference>
<name>A0ABD3H5N0_9MARC</name>